<name>Q1ZSN0_PHOAS</name>
<comment type="caution">
    <text evidence="1">The sequence shown here is derived from an EMBL/GenBank/DDBJ whole genome shotgun (WGS) entry which is preliminary data.</text>
</comment>
<sequence>MANRVHFPLNKHVYWLLGFLFLSGCSTASTYAVRKPLDVNVIANLPEVLNESSGLAIINGHVWSHNDSGSRNQIYQLSSNFQTVTKTVTVKRSKNYDWEDFAQSKRYLYIGDTGNNSTRRDGGVIYKVPLASLEKCSSVTPVSTIRYRFKDFKPGKTYQHNFDTEAITVVGDQLWLFSKNWQNEHTKLYRLNTTKSNQAVSPVGDYLTEGLITSADYNAKTSTLALLGYRKDIFLGYSFIWLVKVKDNQLDWSTAKYKRLRIYSQWEAVHWYKDNKLLITSEKNPLTKAMIATVDVSSLINASE</sequence>
<proteinExistence type="predicted"/>
<dbReference type="EMBL" id="AAOJ01000002">
    <property type="protein sequence ID" value="EAS64947.1"/>
    <property type="molecule type" value="Genomic_DNA"/>
</dbReference>
<dbReference type="Proteomes" id="UP000001603">
    <property type="component" value="Unassembled WGS sequence"/>
</dbReference>
<dbReference type="PROSITE" id="PS51257">
    <property type="entry name" value="PROKAR_LIPOPROTEIN"/>
    <property type="match status" value="1"/>
</dbReference>
<dbReference type="eggNOG" id="COG3204">
    <property type="taxonomic scope" value="Bacteria"/>
</dbReference>
<dbReference type="OrthoDB" id="5599486at2"/>
<protein>
    <submittedName>
        <fullName evidence="1">Uncharacterized protein</fullName>
    </submittedName>
</protein>
<accession>Q1ZSN0</accession>
<reference evidence="1 2" key="1">
    <citation type="journal article" date="2009" name="Proc. Natl. Acad. Sci. U.S.A.">
        <title>The genomic basis of trophic strategy in marine bacteria.</title>
        <authorList>
            <person name="Lauro F.M."/>
            <person name="McDougald D."/>
            <person name="Thomas T."/>
            <person name="Williams T.J."/>
            <person name="Egan S."/>
            <person name="Rice S."/>
            <person name="DeMaere M.Z."/>
            <person name="Ting L."/>
            <person name="Ertan H."/>
            <person name="Johnson J."/>
            <person name="Ferriera S."/>
            <person name="Lapidus A."/>
            <person name="Anderson I."/>
            <person name="Kyrpides N."/>
            <person name="Munk A.C."/>
            <person name="Detter C."/>
            <person name="Han C.S."/>
            <person name="Brown M.V."/>
            <person name="Robb F.T."/>
            <person name="Kjelleberg S."/>
            <person name="Cavicchioli R."/>
        </authorList>
    </citation>
    <scope>NUCLEOTIDE SEQUENCE [LARGE SCALE GENOMIC DNA]</scope>
    <source>
        <strain evidence="1 2">S14</strain>
    </source>
</reference>
<dbReference type="RefSeq" id="WP_005368410.1">
    <property type="nucleotide sequence ID" value="NZ_CH902600.1"/>
</dbReference>
<evidence type="ECO:0000313" key="1">
    <source>
        <dbReference type="EMBL" id="EAS64947.1"/>
    </source>
</evidence>
<dbReference type="AlphaFoldDB" id="Q1ZSN0"/>
<dbReference type="HOGENOM" id="CLU_058234_2_0_6"/>
<gene>
    <name evidence="1" type="ORF">VAS14_04488</name>
</gene>
<organism evidence="1 2">
    <name type="scientific">Photobacterium angustum (strain S14 / CCUG 15956)</name>
    <name type="common">Vibrio sp. (strain S14 / CCUG 15956)</name>
    <dbReference type="NCBI Taxonomy" id="314292"/>
    <lineage>
        <taxon>Bacteria</taxon>
        <taxon>Pseudomonadati</taxon>
        <taxon>Pseudomonadota</taxon>
        <taxon>Gammaproteobacteria</taxon>
        <taxon>Vibrionales</taxon>
        <taxon>Vibrionaceae</taxon>
        <taxon>Photobacterium</taxon>
    </lineage>
</organism>
<evidence type="ECO:0000313" key="2">
    <source>
        <dbReference type="Proteomes" id="UP000001603"/>
    </source>
</evidence>